<gene>
    <name evidence="7" type="ORF">Ana3638_17985</name>
</gene>
<dbReference type="GO" id="GO:0019354">
    <property type="term" value="P:siroheme biosynthetic process"/>
    <property type="evidence" value="ECO:0007669"/>
    <property type="project" value="UniProtKB-UniPathway"/>
</dbReference>
<evidence type="ECO:0000256" key="3">
    <source>
        <dbReference type="ARBA" id="ARBA00023002"/>
    </source>
</evidence>
<dbReference type="PANTHER" id="PTHR35330:SF1">
    <property type="entry name" value="SIROHEME BIOSYNTHESIS PROTEIN MET8"/>
    <property type="match status" value="1"/>
</dbReference>
<dbReference type="GO" id="GO:0043115">
    <property type="term" value="F:precorrin-2 dehydrogenase activity"/>
    <property type="evidence" value="ECO:0007669"/>
    <property type="project" value="UniProtKB-EC"/>
</dbReference>
<reference evidence="7 8" key="1">
    <citation type="submission" date="2020-01" db="EMBL/GenBank/DDBJ databases">
        <title>Genome analysis of Anaerocolumna sp. CBA3638.</title>
        <authorList>
            <person name="Kim J."/>
            <person name="Roh S.W."/>
        </authorList>
    </citation>
    <scope>NUCLEOTIDE SEQUENCE [LARGE SCALE GENOMIC DNA]</scope>
    <source>
        <strain evidence="7 8">CBA3638</strain>
    </source>
</reference>
<evidence type="ECO:0000256" key="1">
    <source>
        <dbReference type="ARBA" id="ARBA00005010"/>
    </source>
</evidence>
<sequence>MAYFPMFVDLKDEVCIVIGGGMVAYRKIKALLEFEAEVVVIAPEFCECVRSLKNKITMLNKSYETTDIKAAFTVIAATDDINLNTRISKECRELKIPVNVVDKKEECSFIFPAYVKKGAITVGVTSSGKSPIISQRIKNKIKEVIPDYMEELVEILGDIRDEVQLSFEQEEERKQVYKQLMELGCLKQGKLTKTDIQDIIKKIKEN</sequence>
<dbReference type="AlphaFoldDB" id="A0A6P1TMK1"/>
<dbReference type="InterPro" id="IPR006367">
    <property type="entry name" value="Sirohaem_synthase_N"/>
</dbReference>
<evidence type="ECO:0000256" key="2">
    <source>
        <dbReference type="ARBA" id="ARBA00012400"/>
    </source>
</evidence>
<proteinExistence type="predicted"/>
<dbReference type="RefSeq" id="WP_161839264.1">
    <property type="nucleotide sequence ID" value="NZ_CP048000.1"/>
</dbReference>
<dbReference type="Pfam" id="PF13241">
    <property type="entry name" value="NAD_binding_7"/>
    <property type="match status" value="1"/>
</dbReference>
<dbReference type="NCBIfam" id="TIGR01470">
    <property type="entry name" value="cysG_Nterm"/>
    <property type="match status" value="1"/>
</dbReference>
<dbReference type="Gene3D" id="3.40.50.720">
    <property type="entry name" value="NAD(P)-binding Rossmann-like Domain"/>
    <property type="match status" value="1"/>
</dbReference>
<comment type="catalytic activity">
    <reaction evidence="6">
        <text>precorrin-2 + NAD(+) = sirohydrochlorin + NADH + 2 H(+)</text>
        <dbReference type="Rhea" id="RHEA:15613"/>
        <dbReference type="ChEBI" id="CHEBI:15378"/>
        <dbReference type="ChEBI" id="CHEBI:57540"/>
        <dbReference type="ChEBI" id="CHEBI:57945"/>
        <dbReference type="ChEBI" id="CHEBI:58351"/>
        <dbReference type="ChEBI" id="CHEBI:58827"/>
        <dbReference type="EC" id="1.3.1.76"/>
    </reaction>
</comment>
<keyword evidence="8" id="KW-1185">Reference proteome</keyword>
<dbReference type="InterPro" id="IPR036291">
    <property type="entry name" value="NAD(P)-bd_dom_sf"/>
</dbReference>
<evidence type="ECO:0000313" key="8">
    <source>
        <dbReference type="Proteomes" id="UP000464314"/>
    </source>
</evidence>
<evidence type="ECO:0000313" key="7">
    <source>
        <dbReference type="EMBL" id="QHQ62440.1"/>
    </source>
</evidence>
<dbReference type="InterPro" id="IPR042518">
    <property type="entry name" value="SirC_C"/>
</dbReference>
<evidence type="ECO:0000256" key="6">
    <source>
        <dbReference type="ARBA" id="ARBA00047561"/>
    </source>
</evidence>
<dbReference type="KEGG" id="anr:Ana3638_17985"/>
<dbReference type="GO" id="GO:0004325">
    <property type="term" value="F:ferrochelatase activity"/>
    <property type="evidence" value="ECO:0007669"/>
    <property type="project" value="InterPro"/>
</dbReference>
<protein>
    <recommendedName>
        <fullName evidence="2">precorrin-2 dehydrogenase</fullName>
        <ecNumber evidence="2">1.3.1.76</ecNumber>
    </recommendedName>
</protein>
<dbReference type="PANTHER" id="PTHR35330">
    <property type="entry name" value="SIROHEME BIOSYNTHESIS PROTEIN MET8"/>
    <property type="match status" value="1"/>
</dbReference>
<accession>A0A6P1TMK1</accession>
<dbReference type="Proteomes" id="UP000464314">
    <property type="component" value="Chromosome"/>
</dbReference>
<dbReference type="SUPFAM" id="SSF75615">
    <property type="entry name" value="Siroheme synthase middle domains-like"/>
    <property type="match status" value="1"/>
</dbReference>
<dbReference type="InterPro" id="IPR028161">
    <property type="entry name" value="Met8-like"/>
</dbReference>
<evidence type="ECO:0000256" key="4">
    <source>
        <dbReference type="ARBA" id="ARBA00023027"/>
    </source>
</evidence>
<dbReference type="EC" id="1.3.1.76" evidence="2"/>
<dbReference type="Gene3D" id="1.10.8.610">
    <property type="entry name" value="SirC, precorrin-2 dehydrogenase, C-terminal helical domain-like"/>
    <property type="match status" value="1"/>
</dbReference>
<organism evidence="7 8">
    <name type="scientific">Anaerocolumna sedimenticola</name>
    <dbReference type="NCBI Taxonomy" id="2696063"/>
    <lineage>
        <taxon>Bacteria</taxon>
        <taxon>Bacillati</taxon>
        <taxon>Bacillota</taxon>
        <taxon>Clostridia</taxon>
        <taxon>Lachnospirales</taxon>
        <taxon>Lachnospiraceae</taxon>
        <taxon>Anaerocolumna</taxon>
    </lineage>
</organism>
<dbReference type="UniPathway" id="UPA00262">
    <property type="reaction ID" value="UER00222"/>
</dbReference>
<name>A0A6P1TMK1_9FIRM</name>
<dbReference type="SUPFAM" id="SSF51735">
    <property type="entry name" value="NAD(P)-binding Rossmann-fold domains"/>
    <property type="match status" value="1"/>
</dbReference>
<dbReference type="EMBL" id="CP048000">
    <property type="protein sequence ID" value="QHQ62440.1"/>
    <property type="molecule type" value="Genomic_DNA"/>
</dbReference>
<comment type="pathway">
    <text evidence="1">Porphyrin-containing compound metabolism; siroheme biosynthesis; sirohydrochlorin from precorrin-2: step 1/1.</text>
</comment>
<evidence type="ECO:0000256" key="5">
    <source>
        <dbReference type="ARBA" id="ARBA00023244"/>
    </source>
</evidence>
<keyword evidence="4" id="KW-0520">NAD</keyword>
<keyword evidence="5" id="KW-0627">Porphyrin biosynthesis</keyword>
<keyword evidence="3" id="KW-0560">Oxidoreductase</keyword>